<dbReference type="GO" id="GO:0005506">
    <property type="term" value="F:iron ion binding"/>
    <property type="evidence" value="ECO:0007669"/>
    <property type="project" value="UniProtKB-ARBA"/>
</dbReference>
<dbReference type="InterPro" id="IPR008775">
    <property type="entry name" value="Phytyl_CoA_dOase-like"/>
</dbReference>
<dbReference type="Proteomes" id="UP000581135">
    <property type="component" value="Unassembled WGS sequence"/>
</dbReference>
<reference evidence="1 2" key="1">
    <citation type="submission" date="2020-08" db="EMBL/GenBank/DDBJ databases">
        <title>Genomic Encyclopedia of Type Strains, Phase III (KMG-III): the genomes of soil and plant-associated and newly described type strains.</title>
        <authorList>
            <person name="Whitman W."/>
        </authorList>
    </citation>
    <scope>NUCLEOTIDE SEQUENCE [LARGE SCALE GENOMIC DNA]</scope>
    <source>
        <strain evidence="1 2">CECT 8803</strain>
    </source>
</reference>
<gene>
    <name evidence="1" type="ORF">FHR98_002670</name>
</gene>
<dbReference type="AlphaFoldDB" id="A0A839SXJ8"/>
<dbReference type="PANTHER" id="PTHR20883">
    <property type="entry name" value="PHYTANOYL-COA DIOXYGENASE DOMAIN CONTAINING 1"/>
    <property type="match status" value="1"/>
</dbReference>
<dbReference type="EMBL" id="JACHXA010000008">
    <property type="protein sequence ID" value="MBB3066364.1"/>
    <property type="molecule type" value="Genomic_DNA"/>
</dbReference>
<organism evidence="1 2">
    <name type="scientific">Limibacillus halophilus</name>
    <dbReference type="NCBI Taxonomy" id="1579333"/>
    <lineage>
        <taxon>Bacteria</taxon>
        <taxon>Pseudomonadati</taxon>
        <taxon>Pseudomonadota</taxon>
        <taxon>Alphaproteobacteria</taxon>
        <taxon>Rhodospirillales</taxon>
        <taxon>Rhodovibrionaceae</taxon>
        <taxon>Limibacillus</taxon>
    </lineage>
</organism>
<sequence>MPGPMRDAGSRTRGFSAAELALYEAQGFFAPLTLMEPAAMAAHRAALEMAEARLGPLHYKTKPYLICGSANELARDPTLLDAVEALIGPDILLWDSAYVIKEPHSRGKVSWHQDLTYWGLDSDKLVTAWIAISDATPENGCMMMLPGSHKSGRQAHRDTYSDDNILHRGQTVDKEIREDDIVHASLIAGQASLHHGWTLHASQPNRSDRRRIGLTLQYAATSVRQTVIDNETATLVRGEDRFHHFEEEPRFVGDFNPGMLAYREELERRKHAVYDADSPT</sequence>
<dbReference type="SUPFAM" id="SSF51197">
    <property type="entry name" value="Clavaminate synthase-like"/>
    <property type="match status" value="1"/>
</dbReference>
<dbReference type="PANTHER" id="PTHR20883:SF52">
    <property type="entry name" value="ALPHA-KETOGLUTARATE-DEPENDENT HYPOPHOSPHITE DIOXYGENASE-LIKE GENE A2 [PROVISIONAL]-RELATED"/>
    <property type="match status" value="1"/>
</dbReference>
<keyword evidence="2" id="KW-1185">Reference proteome</keyword>
<evidence type="ECO:0000313" key="1">
    <source>
        <dbReference type="EMBL" id="MBB3066364.1"/>
    </source>
</evidence>
<comment type="caution">
    <text evidence="1">The sequence shown here is derived from an EMBL/GenBank/DDBJ whole genome shotgun (WGS) entry which is preliminary data.</text>
</comment>
<evidence type="ECO:0000313" key="2">
    <source>
        <dbReference type="Proteomes" id="UP000581135"/>
    </source>
</evidence>
<dbReference type="GO" id="GO:0016706">
    <property type="term" value="F:2-oxoglutarate-dependent dioxygenase activity"/>
    <property type="evidence" value="ECO:0007669"/>
    <property type="project" value="UniProtKB-ARBA"/>
</dbReference>
<name>A0A839SXJ8_9PROT</name>
<dbReference type="RefSeq" id="WP_183417185.1">
    <property type="nucleotide sequence ID" value="NZ_JACHXA010000008.1"/>
</dbReference>
<dbReference type="Pfam" id="PF05721">
    <property type="entry name" value="PhyH"/>
    <property type="match status" value="1"/>
</dbReference>
<accession>A0A839SXJ8</accession>
<protein>
    <recommendedName>
        <fullName evidence="3">Chlorinating enzyme</fullName>
    </recommendedName>
</protein>
<evidence type="ECO:0008006" key="3">
    <source>
        <dbReference type="Google" id="ProtNLM"/>
    </source>
</evidence>
<dbReference type="Gene3D" id="2.60.120.620">
    <property type="entry name" value="q2cbj1_9rhob like domain"/>
    <property type="match status" value="1"/>
</dbReference>
<proteinExistence type="predicted"/>